<dbReference type="NCBIfam" id="NF002011">
    <property type="entry name" value="PRK00816.1"/>
    <property type="match status" value="1"/>
</dbReference>
<keyword evidence="3 10" id="KW-0285">Flavoprotein</keyword>
<keyword evidence="1 10" id="KW-0813">Transport</keyword>
<feature type="transmembrane region" description="Helical" evidence="10">
    <location>
        <begin position="233"/>
        <end position="251"/>
    </location>
</feature>
<reference evidence="11 12" key="1">
    <citation type="submission" date="2019-06" db="EMBL/GenBank/DDBJ databases">
        <title>Whole genome sequence for Cellvibrionaceae sp. R142.</title>
        <authorList>
            <person name="Wang G."/>
        </authorList>
    </citation>
    <scope>NUCLEOTIDE SEQUENCE [LARGE SCALE GENOMIC DNA]</scope>
    <source>
        <strain evidence="11 12">R142</strain>
    </source>
</reference>
<dbReference type="EC" id="7.-.-.-" evidence="10"/>
<comment type="caution">
    <text evidence="11">The sequence shown here is derived from an EMBL/GenBank/DDBJ whole genome shotgun (WGS) entry which is preliminary data.</text>
</comment>
<dbReference type="AlphaFoldDB" id="A0A545U5J0"/>
<keyword evidence="8 10" id="KW-1133">Transmembrane helix</keyword>
<feature type="transmembrane region" description="Helical" evidence="10">
    <location>
        <begin position="44"/>
        <end position="62"/>
    </location>
</feature>
<evidence type="ECO:0000313" key="11">
    <source>
        <dbReference type="EMBL" id="TQV84732.1"/>
    </source>
</evidence>
<evidence type="ECO:0000256" key="8">
    <source>
        <dbReference type="ARBA" id="ARBA00022989"/>
    </source>
</evidence>
<dbReference type="InterPro" id="IPR004338">
    <property type="entry name" value="NqrB/RnfD"/>
</dbReference>
<evidence type="ECO:0000256" key="6">
    <source>
        <dbReference type="ARBA" id="ARBA00022967"/>
    </source>
</evidence>
<evidence type="ECO:0000256" key="7">
    <source>
        <dbReference type="ARBA" id="ARBA00022982"/>
    </source>
</evidence>
<evidence type="ECO:0000256" key="4">
    <source>
        <dbReference type="ARBA" id="ARBA00022643"/>
    </source>
</evidence>
<comment type="caution">
    <text evidence="10">Lacks conserved residue(s) required for the propagation of feature annotation.</text>
</comment>
<dbReference type="RefSeq" id="WP_142902937.1">
    <property type="nucleotide sequence ID" value="NZ_ML660088.1"/>
</dbReference>
<feature type="transmembrane region" description="Helical" evidence="10">
    <location>
        <begin position="292"/>
        <end position="309"/>
    </location>
</feature>
<dbReference type="GO" id="GO:0055085">
    <property type="term" value="P:transmembrane transport"/>
    <property type="evidence" value="ECO:0007669"/>
    <property type="project" value="InterPro"/>
</dbReference>
<sequence>MALMRITSPHAHSPGDTGDVMRQVIFATIPGLIALSYFFGPGSLMNVIMASFTAVVCEAAVMKLRRRPIAFYLNDYSAVVTGVLLGLALPPYCPWWIVAVGTASAILVAKHLYGGMGYNPFNPAMVGYVVVLISFPVEMTQWAAPRTALTEGQSLLGPLAALQTIWLDAAIDGYTGATPLDVFKQNNSQLVQHLYATEPVFASGRWAGAGWEWANIGFLLGGAYLLYRRIFTWHAPVATLTVLIVLSTLFYDGGSSTSGGSPLLHLLSGGTMLGAFFIVTDPVTSAVSNRGRLIYGAGVGALIYIIRTWGNYPDAVAFAVLLMNFAAPFIDYYTLPRTYGHEKPRRATETEE</sequence>
<keyword evidence="7 10" id="KW-0249">Electron transport</keyword>
<evidence type="ECO:0000256" key="5">
    <source>
        <dbReference type="ARBA" id="ARBA00022692"/>
    </source>
</evidence>
<comment type="subunit">
    <text evidence="10">The complex is composed of six subunits: RnfA, RnfB, RnfC, RnfD, RnfE and RnfG.</text>
</comment>
<keyword evidence="2 10" id="KW-0597">Phosphoprotein</keyword>
<dbReference type="OrthoDB" id="9776359at2"/>
<feature type="transmembrane region" description="Helical" evidence="10">
    <location>
        <begin position="263"/>
        <end position="280"/>
    </location>
</feature>
<dbReference type="GO" id="GO:0005886">
    <property type="term" value="C:plasma membrane"/>
    <property type="evidence" value="ECO:0007669"/>
    <property type="project" value="UniProtKB-SubCell"/>
</dbReference>
<organism evidence="11 12">
    <name type="scientific">Exilibacterium tricleocarpae</name>
    <dbReference type="NCBI Taxonomy" id="2591008"/>
    <lineage>
        <taxon>Bacteria</taxon>
        <taxon>Pseudomonadati</taxon>
        <taxon>Pseudomonadota</taxon>
        <taxon>Gammaproteobacteria</taxon>
        <taxon>Cellvibrionales</taxon>
        <taxon>Cellvibrionaceae</taxon>
        <taxon>Exilibacterium</taxon>
    </lineage>
</organism>
<dbReference type="GO" id="GO:0022900">
    <property type="term" value="P:electron transport chain"/>
    <property type="evidence" value="ECO:0007669"/>
    <property type="project" value="UniProtKB-UniRule"/>
</dbReference>
<proteinExistence type="inferred from homology"/>
<comment type="subcellular location">
    <subcellularLocation>
        <location evidence="10">Cell inner membrane</location>
        <topology evidence="10">Multi-pass membrane protein</topology>
    </subcellularLocation>
</comment>
<dbReference type="EMBL" id="VHSG01000005">
    <property type="protein sequence ID" value="TQV84732.1"/>
    <property type="molecule type" value="Genomic_DNA"/>
</dbReference>
<feature type="transmembrane region" description="Helical" evidence="10">
    <location>
        <begin position="69"/>
        <end position="89"/>
    </location>
</feature>
<dbReference type="PANTHER" id="PTHR30578:SF0">
    <property type="entry name" value="ION-TRANSLOCATING OXIDOREDUCTASE COMPLEX SUBUNIT D"/>
    <property type="match status" value="1"/>
</dbReference>
<dbReference type="NCBIfam" id="TIGR01946">
    <property type="entry name" value="rnfD"/>
    <property type="match status" value="1"/>
</dbReference>
<evidence type="ECO:0000313" key="12">
    <source>
        <dbReference type="Proteomes" id="UP000319732"/>
    </source>
</evidence>
<dbReference type="Proteomes" id="UP000319732">
    <property type="component" value="Unassembled WGS sequence"/>
</dbReference>
<keyword evidence="6 10" id="KW-1278">Translocase</keyword>
<comment type="similarity">
    <text evidence="10">Belongs to the NqrB/RnfD family.</text>
</comment>
<keyword evidence="10" id="KW-1003">Cell membrane</keyword>
<feature type="modified residue" description="FMN phosphoryl threonine" evidence="10">
    <location>
        <position position="178"/>
    </location>
</feature>
<dbReference type="PANTHER" id="PTHR30578">
    <property type="entry name" value="ELECTRON TRANSPORT COMPLEX PROTEIN RNFD"/>
    <property type="match status" value="1"/>
</dbReference>
<evidence type="ECO:0000256" key="1">
    <source>
        <dbReference type="ARBA" id="ARBA00022448"/>
    </source>
</evidence>
<evidence type="ECO:0000256" key="10">
    <source>
        <dbReference type="HAMAP-Rule" id="MF_00462"/>
    </source>
</evidence>
<dbReference type="InterPro" id="IPR011303">
    <property type="entry name" value="RnfD_bac"/>
</dbReference>
<dbReference type="HAMAP" id="MF_00462">
    <property type="entry name" value="RsxD_RnfD"/>
    <property type="match status" value="1"/>
</dbReference>
<protein>
    <recommendedName>
        <fullName evidence="10">Ion-translocating oxidoreductase complex subunit D</fullName>
        <ecNumber evidence="10">7.-.-.-</ecNumber>
    </recommendedName>
    <alternativeName>
        <fullName evidence="10">Rnf electron transport complex subunit D</fullName>
    </alternativeName>
</protein>
<evidence type="ECO:0000256" key="2">
    <source>
        <dbReference type="ARBA" id="ARBA00022553"/>
    </source>
</evidence>
<evidence type="ECO:0000256" key="9">
    <source>
        <dbReference type="ARBA" id="ARBA00023136"/>
    </source>
</evidence>
<evidence type="ECO:0000256" key="3">
    <source>
        <dbReference type="ARBA" id="ARBA00022630"/>
    </source>
</evidence>
<keyword evidence="10" id="KW-0997">Cell inner membrane</keyword>
<keyword evidence="12" id="KW-1185">Reference proteome</keyword>
<keyword evidence="4 10" id="KW-0288">FMN</keyword>
<accession>A0A545U5J0</accession>
<comment type="cofactor">
    <cofactor evidence="10">
        <name>FMN</name>
        <dbReference type="ChEBI" id="CHEBI:58210"/>
    </cofactor>
</comment>
<name>A0A545U5J0_9GAMM</name>
<keyword evidence="5 10" id="KW-0812">Transmembrane</keyword>
<keyword evidence="9 10" id="KW-0472">Membrane</keyword>
<gene>
    <name evidence="11" type="primary">rsxD</name>
    <name evidence="10" type="synonym">rnfD</name>
    <name evidence="11" type="ORF">FKG94_04210</name>
</gene>
<dbReference type="Pfam" id="PF03116">
    <property type="entry name" value="NQR2_RnfD_RnfE"/>
    <property type="match status" value="1"/>
</dbReference>
<feature type="transmembrane region" description="Helical" evidence="10">
    <location>
        <begin position="315"/>
        <end position="335"/>
    </location>
</feature>
<comment type="function">
    <text evidence="10">Part of a membrane-bound complex that couples electron transfer with translocation of ions across the membrane.</text>
</comment>